<dbReference type="HOGENOM" id="CLU_2664402_0_0_3"/>
<reference evidence="1 2" key="1">
    <citation type="submission" date="2012-05" db="EMBL/GenBank/DDBJ databases">
        <title>Noncontiguous Finished plasmid 1 of genome of Chamaesiphon sp. PCC 6605.</title>
        <authorList>
            <consortium name="US DOE Joint Genome Institute"/>
            <person name="Gugger M."/>
            <person name="Coursin T."/>
            <person name="Rippka R."/>
            <person name="Tandeau De Marsac N."/>
            <person name="Huntemann M."/>
            <person name="Wei C.-L."/>
            <person name="Han J."/>
            <person name="Detter J.C."/>
            <person name="Han C."/>
            <person name="Tapia R."/>
            <person name="Chen A."/>
            <person name="Kyrpides N."/>
            <person name="Mavromatis K."/>
            <person name="Markowitz V."/>
            <person name="Szeto E."/>
            <person name="Ivanova N."/>
            <person name="Pagani I."/>
            <person name="Pati A."/>
            <person name="Goodwin L."/>
            <person name="Nordberg H.P."/>
            <person name="Cantor M.N."/>
            <person name="Hua S.X."/>
            <person name="Woyke T."/>
            <person name="Kerfeld C.A."/>
        </authorList>
    </citation>
    <scope>NUCLEOTIDE SEQUENCE [LARGE SCALE GENOMIC DNA]</scope>
    <source>
        <strain evidence="2">ATCC 27169 / PCC 6605</strain>
        <plasmid evidence="2">Plasmid pCHA6605.01</plasmid>
    </source>
</reference>
<organism evidence="1 2">
    <name type="scientific">Chamaesiphon minutus (strain ATCC 27169 / PCC 6605)</name>
    <dbReference type="NCBI Taxonomy" id="1173020"/>
    <lineage>
        <taxon>Bacteria</taxon>
        <taxon>Bacillati</taxon>
        <taxon>Cyanobacteriota</taxon>
        <taxon>Cyanophyceae</taxon>
        <taxon>Gomontiellales</taxon>
        <taxon>Chamaesiphonaceae</taxon>
        <taxon>Chamaesiphon</taxon>
    </lineage>
</organism>
<dbReference type="KEGG" id="cmp:Cha6605_5990"/>
<dbReference type="EMBL" id="CP003601">
    <property type="protein sequence ID" value="AFY96835.1"/>
    <property type="molecule type" value="Genomic_DNA"/>
</dbReference>
<geneLocation type="plasmid" evidence="1 2">
    <name>pCHA6605.01</name>
</geneLocation>
<gene>
    <name evidence="1" type="ORF">Cha6605_5990</name>
</gene>
<keyword evidence="1" id="KW-0614">Plasmid</keyword>
<sequence length="75" mass="8689">MRSYLVLRLNHRESRQRLVNKIVCSPNQLLNKLNALTDSYGEYAYKTIREVIDSYTDDDSSMTIIDLATLDFVST</sequence>
<proteinExistence type="predicted"/>
<evidence type="ECO:0000313" key="1">
    <source>
        <dbReference type="EMBL" id="AFY96835.1"/>
    </source>
</evidence>
<name>K9UPW0_CHAP6</name>
<dbReference type="AlphaFoldDB" id="K9UPW0"/>
<accession>K9UPW0</accession>
<dbReference type="RefSeq" id="WP_015328726.1">
    <property type="nucleotide sequence ID" value="NC_020053.1"/>
</dbReference>
<dbReference type="Proteomes" id="UP000010366">
    <property type="component" value="Plasmid pCHA6605.01"/>
</dbReference>
<protein>
    <submittedName>
        <fullName evidence="1">Uncharacterized protein</fullName>
    </submittedName>
</protein>
<evidence type="ECO:0000313" key="2">
    <source>
        <dbReference type="Proteomes" id="UP000010366"/>
    </source>
</evidence>
<keyword evidence="2" id="KW-1185">Reference proteome</keyword>